<dbReference type="Proteomes" id="UP000228380">
    <property type="component" value="Chromosome 4"/>
</dbReference>
<protein>
    <submittedName>
        <fullName evidence="3">Uncharacterized protein LOC103712723</fullName>
    </submittedName>
</protein>
<proteinExistence type="predicted"/>
<evidence type="ECO:0000313" key="3">
    <source>
        <dbReference type="RefSeq" id="XP_008797552.2"/>
    </source>
</evidence>
<reference evidence="3" key="2">
    <citation type="submission" date="2025-08" db="UniProtKB">
        <authorList>
            <consortium name="RefSeq"/>
        </authorList>
    </citation>
    <scope>IDENTIFICATION</scope>
    <source>
        <tissue evidence="3">Young leaves</tissue>
    </source>
</reference>
<gene>
    <name evidence="3" type="primary">LOC103712723</name>
</gene>
<keyword evidence="2" id="KW-1185">Reference proteome</keyword>
<organism evidence="2 3">
    <name type="scientific">Phoenix dactylifera</name>
    <name type="common">Date palm</name>
    <dbReference type="NCBI Taxonomy" id="42345"/>
    <lineage>
        <taxon>Eukaryota</taxon>
        <taxon>Viridiplantae</taxon>
        <taxon>Streptophyta</taxon>
        <taxon>Embryophyta</taxon>
        <taxon>Tracheophyta</taxon>
        <taxon>Spermatophyta</taxon>
        <taxon>Magnoliopsida</taxon>
        <taxon>Liliopsida</taxon>
        <taxon>Arecaceae</taxon>
        <taxon>Coryphoideae</taxon>
        <taxon>Phoeniceae</taxon>
        <taxon>Phoenix</taxon>
    </lineage>
</organism>
<dbReference type="GeneID" id="103712723"/>
<dbReference type="OrthoDB" id="694440at2759"/>
<reference evidence="2" key="1">
    <citation type="journal article" date="2019" name="Nat. Commun.">
        <title>Genome-wide association mapping of date palm fruit traits.</title>
        <authorList>
            <person name="Hazzouri K.M."/>
            <person name="Gros-Balthazard M."/>
            <person name="Flowers J.M."/>
            <person name="Copetti D."/>
            <person name="Lemansour A."/>
            <person name="Lebrun M."/>
            <person name="Masmoudi K."/>
            <person name="Ferrand S."/>
            <person name="Dhar M.I."/>
            <person name="Fresquez Z.A."/>
            <person name="Rosas U."/>
            <person name="Zhang J."/>
            <person name="Talag J."/>
            <person name="Lee S."/>
            <person name="Kudrna D."/>
            <person name="Powell R.F."/>
            <person name="Leitch I.J."/>
            <person name="Krueger R.R."/>
            <person name="Wing R.A."/>
            <person name="Amiri K.M.A."/>
            <person name="Purugganan M.D."/>
        </authorList>
    </citation>
    <scope>NUCLEOTIDE SEQUENCE [LARGE SCALE GENOMIC DNA]</scope>
    <source>
        <strain evidence="2">cv. Khalas</strain>
    </source>
</reference>
<evidence type="ECO:0000313" key="2">
    <source>
        <dbReference type="Proteomes" id="UP000228380"/>
    </source>
</evidence>
<dbReference type="PANTHER" id="PTHR47481:SF28">
    <property type="entry name" value="RETROTRANSPOSON COPIA-LIKE N-TERMINAL DOMAIN-CONTAINING PROTEIN"/>
    <property type="match status" value="1"/>
</dbReference>
<dbReference type="AlphaFoldDB" id="A0A8B7CET1"/>
<feature type="region of interest" description="Disordered" evidence="1">
    <location>
        <begin position="173"/>
        <end position="215"/>
    </location>
</feature>
<feature type="compositionally biased region" description="Polar residues" evidence="1">
    <location>
        <begin position="191"/>
        <end position="215"/>
    </location>
</feature>
<dbReference type="PANTHER" id="PTHR47481">
    <property type="match status" value="1"/>
</dbReference>
<dbReference type="RefSeq" id="XP_008797552.2">
    <property type="nucleotide sequence ID" value="XM_008799330.2"/>
</dbReference>
<sequence length="215" mass="23762">MHIEYLGKSFVDGSGTTPEEFLSSKDGTSKFVNSAYTLWHKKDQFILSIINATLAPTSASHAARLKCQLQTLRQGSSSCQDYLDNAKAIADLLAAIGKPVANDDMIGYIVSGLTSLYTSFISSFYFATRQQGLSFEDFQSELLPHEDLLEQHQQTVQPEGTFAMVAKYNNQQFSRPSNNNNSASNFKEKQGNNTRAPQRNYTLKLNSGSSSGSYK</sequence>
<evidence type="ECO:0000256" key="1">
    <source>
        <dbReference type="SAM" id="MobiDB-lite"/>
    </source>
</evidence>
<dbReference type="KEGG" id="pda:103712723"/>
<accession>A0A8B7CET1</accession>
<name>A0A8B7CET1_PHODC</name>